<dbReference type="Proteomes" id="UP000807353">
    <property type="component" value="Unassembled WGS sequence"/>
</dbReference>
<dbReference type="Gene3D" id="3.40.50.720">
    <property type="entry name" value="NAD(P)-binding Rossmann-like Domain"/>
    <property type="match status" value="1"/>
</dbReference>
<dbReference type="PANTHER" id="PTHR43008">
    <property type="entry name" value="BENZIL REDUCTASE"/>
    <property type="match status" value="1"/>
</dbReference>
<comment type="caution">
    <text evidence="4">The sequence shown here is derived from an EMBL/GenBank/DDBJ whole genome shotgun (WGS) entry which is preliminary data.</text>
</comment>
<keyword evidence="3" id="KW-0560">Oxidoreductase</keyword>
<keyword evidence="5" id="KW-1185">Reference proteome</keyword>
<dbReference type="InterPro" id="IPR020904">
    <property type="entry name" value="Sc_DH/Rdtase_CS"/>
</dbReference>
<dbReference type="PRINTS" id="PR00081">
    <property type="entry name" value="GDHRDH"/>
</dbReference>
<evidence type="ECO:0000256" key="1">
    <source>
        <dbReference type="ARBA" id="ARBA00006484"/>
    </source>
</evidence>
<evidence type="ECO:0000256" key="2">
    <source>
        <dbReference type="ARBA" id="ARBA00022857"/>
    </source>
</evidence>
<dbReference type="Pfam" id="PF13561">
    <property type="entry name" value="adh_short_C2"/>
    <property type="match status" value="1"/>
</dbReference>
<dbReference type="SUPFAM" id="SSF51735">
    <property type="entry name" value="NAD(P)-binding Rossmann-fold domains"/>
    <property type="match status" value="1"/>
</dbReference>
<dbReference type="PROSITE" id="PS00061">
    <property type="entry name" value="ADH_SHORT"/>
    <property type="match status" value="1"/>
</dbReference>
<accession>A0A9P5XZP4</accession>
<name>A0A9P5XZP4_9AGAR</name>
<proteinExistence type="inferred from homology"/>
<organism evidence="4 5">
    <name type="scientific">Collybia nuda</name>
    <dbReference type="NCBI Taxonomy" id="64659"/>
    <lineage>
        <taxon>Eukaryota</taxon>
        <taxon>Fungi</taxon>
        <taxon>Dikarya</taxon>
        <taxon>Basidiomycota</taxon>
        <taxon>Agaricomycotina</taxon>
        <taxon>Agaricomycetes</taxon>
        <taxon>Agaricomycetidae</taxon>
        <taxon>Agaricales</taxon>
        <taxon>Tricholomatineae</taxon>
        <taxon>Clitocybaceae</taxon>
        <taxon>Collybia</taxon>
    </lineage>
</organism>
<sequence>MCTQGPIGVAAALSSSTPIRTALSQFLLVNRVAVVTGGHRGLGLEMALALAEVGAIVYCLSQSTSPNEDWLKVQSFAERLPSLEEGGRGRLEYVKADVANQEELEKVVQGIVDKEGRIDICVANAGILRVRESLDCPRDDFHQVLATNLNGVMFTVQAVGRQMEHLGIPGSIIVISSIAGHVALRCTPCVAYGASKGAILQMTRSLACELAPKGIRVNSISPGFFETKMIRDYADEKPEYEAQWAGQKPLGRIGRADEIRGVILWLAGDASTFCTGSDVLVDGGYCAW</sequence>
<dbReference type="OrthoDB" id="1669814at2759"/>
<keyword evidence="2" id="KW-0521">NADP</keyword>
<dbReference type="PANTHER" id="PTHR43008:SF4">
    <property type="entry name" value="CHAIN DEHYDROGENASE, PUTATIVE (AFU_ORTHOLOGUE AFUA_4G08710)-RELATED"/>
    <property type="match status" value="1"/>
</dbReference>
<comment type="similarity">
    <text evidence="1">Belongs to the short-chain dehydrogenases/reductases (SDR) family.</text>
</comment>
<gene>
    <name evidence="4" type="ORF">BDZ94DRAFT_1375838</name>
</gene>
<protein>
    <submittedName>
        <fullName evidence="4">Uncharacterized protein</fullName>
    </submittedName>
</protein>
<reference evidence="4" key="1">
    <citation type="submission" date="2020-11" db="EMBL/GenBank/DDBJ databases">
        <authorList>
            <consortium name="DOE Joint Genome Institute"/>
            <person name="Ahrendt S."/>
            <person name="Riley R."/>
            <person name="Andreopoulos W."/>
            <person name="Labutti K."/>
            <person name="Pangilinan J."/>
            <person name="Ruiz-Duenas F.J."/>
            <person name="Barrasa J.M."/>
            <person name="Sanchez-Garcia M."/>
            <person name="Camarero S."/>
            <person name="Miyauchi S."/>
            <person name="Serrano A."/>
            <person name="Linde D."/>
            <person name="Babiker R."/>
            <person name="Drula E."/>
            <person name="Ayuso-Fernandez I."/>
            <person name="Pacheco R."/>
            <person name="Padilla G."/>
            <person name="Ferreira P."/>
            <person name="Barriuso J."/>
            <person name="Kellner H."/>
            <person name="Castanera R."/>
            <person name="Alfaro M."/>
            <person name="Ramirez L."/>
            <person name="Pisabarro A.G."/>
            <person name="Kuo A."/>
            <person name="Tritt A."/>
            <person name="Lipzen A."/>
            <person name="He G."/>
            <person name="Yan M."/>
            <person name="Ng V."/>
            <person name="Cullen D."/>
            <person name="Martin F."/>
            <person name="Rosso M.-N."/>
            <person name="Henrissat B."/>
            <person name="Hibbett D."/>
            <person name="Martinez A.T."/>
            <person name="Grigoriev I.V."/>
        </authorList>
    </citation>
    <scope>NUCLEOTIDE SEQUENCE</scope>
    <source>
        <strain evidence="4">CBS 247.69</strain>
    </source>
</reference>
<evidence type="ECO:0000256" key="3">
    <source>
        <dbReference type="ARBA" id="ARBA00023002"/>
    </source>
</evidence>
<dbReference type="FunFam" id="3.40.50.720:FF:000084">
    <property type="entry name" value="Short-chain dehydrogenase reductase"/>
    <property type="match status" value="1"/>
</dbReference>
<evidence type="ECO:0000313" key="4">
    <source>
        <dbReference type="EMBL" id="KAF9460578.1"/>
    </source>
</evidence>
<dbReference type="EMBL" id="MU150296">
    <property type="protein sequence ID" value="KAF9460578.1"/>
    <property type="molecule type" value="Genomic_DNA"/>
</dbReference>
<dbReference type="PRINTS" id="PR00080">
    <property type="entry name" value="SDRFAMILY"/>
</dbReference>
<evidence type="ECO:0000313" key="5">
    <source>
        <dbReference type="Proteomes" id="UP000807353"/>
    </source>
</evidence>
<dbReference type="GO" id="GO:0050664">
    <property type="term" value="F:oxidoreductase activity, acting on NAD(P)H, oxygen as acceptor"/>
    <property type="evidence" value="ECO:0007669"/>
    <property type="project" value="TreeGrafter"/>
</dbReference>
<dbReference type="GO" id="GO:0016616">
    <property type="term" value="F:oxidoreductase activity, acting on the CH-OH group of donors, NAD or NADP as acceptor"/>
    <property type="evidence" value="ECO:0007669"/>
    <property type="project" value="UniProtKB-ARBA"/>
</dbReference>
<dbReference type="InterPro" id="IPR002347">
    <property type="entry name" value="SDR_fam"/>
</dbReference>
<dbReference type="InterPro" id="IPR036291">
    <property type="entry name" value="NAD(P)-bd_dom_sf"/>
</dbReference>
<dbReference type="AlphaFoldDB" id="A0A9P5XZP4"/>